<accession>A0AAD8I6H5</accession>
<dbReference type="InterPro" id="IPR025836">
    <property type="entry name" value="Zn_knuckle_CX2CX4HX4C"/>
</dbReference>
<dbReference type="AlphaFoldDB" id="A0AAD8I6H5"/>
<reference evidence="3" key="2">
    <citation type="submission" date="2023-05" db="EMBL/GenBank/DDBJ databases">
        <authorList>
            <person name="Schelkunov M.I."/>
        </authorList>
    </citation>
    <scope>NUCLEOTIDE SEQUENCE</scope>
    <source>
        <strain evidence="3">Hsosn_3</strain>
        <tissue evidence="3">Leaf</tissue>
    </source>
</reference>
<dbReference type="PANTHER" id="PTHR31286:SF183">
    <property type="entry name" value="CCHC-TYPE DOMAIN-CONTAINING PROTEIN"/>
    <property type="match status" value="1"/>
</dbReference>
<evidence type="ECO:0000259" key="2">
    <source>
        <dbReference type="Pfam" id="PF14392"/>
    </source>
</evidence>
<dbReference type="Pfam" id="PF14392">
    <property type="entry name" value="zf-CCHC_4"/>
    <property type="match status" value="1"/>
</dbReference>
<feature type="domain" description="DUF4283" evidence="1">
    <location>
        <begin position="41"/>
        <end position="119"/>
    </location>
</feature>
<proteinExistence type="predicted"/>
<dbReference type="InterPro" id="IPR025558">
    <property type="entry name" value="DUF4283"/>
</dbReference>
<comment type="caution">
    <text evidence="3">The sequence shown here is derived from an EMBL/GenBank/DDBJ whole genome shotgun (WGS) entry which is preliminary data.</text>
</comment>
<evidence type="ECO:0000313" key="4">
    <source>
        <dbReference type="Proteomes" id="UP001237642"/>
    </source>
</evidence>
<feature type="domain" description="Zinc knuckle CX2CX4HX4C" evidence="2">
    <location>
        <begin position="185"/>
        <end position="228"/>
    </location>
</feature>
<gene>
    <name evidence="3" type="ORF">POM88_026432</name>
</gene>
<evidence type="ECO:0000259" key="1">
    <source>
        <dbReference type="Pfam" id="PF14111"/>
    </source>
</evidence>
<organism evidence="3 4">
    <name type="scientific">Heracleum sosnowskyi</name>
    <dbReference type="NCBI Taxonomy" id="360622"/>
    <lineage>
        <taxon>Eukaryota</taxon>
        <taxon>Viridiplantae</taxon>
        <taxon>Streptophyta</taxon>
        <taxon>Embryophyta</taxon>
        <taxon>Tracheophyta</taxon>
        <taxon>Spermatophyta</taxon>
        <taxon>Magnoliopsida</taxon>
        <taxon>eudicotyledons</taxon>
        <taxon>Gunneridae</taxon>
        <taxon>Pentapetalae</taxon>
        <taxon>asterids</taxon>
        <taxon>campanulids</taxon>
        <taxon>Apiales</taxon>
        <taxon>Apiaceae</taxon>
        <taxon>Apioideae</taxon>
        <taxon>apioid superclade</taxon>
        <taxon>Tordylieae</taxon>
        <taxon>Tordyliinae</taxon>
        <taxon>Heracleum</taxon>
    </lineage>
</organism>
<name>A0AAD8I6H5_9APIA</name>
<protein>
    <submittedName>
        <fullName evidence="3">CCHC-type domain-containing protein</fullName>
    </submittedName>
</protein>
<keyword evidence="4" id="KW-1185">Reference proteome</keyword>
<reference evidence="3" key="1">
    <citation type="submission" date="2023-02" db="EMBL/GenBank/DDBJ databases">
        <title>Genome of toxic invasive species Heracleum sosnowskyi carries increased number of genes despite the absence of recent whole-genome duplications.</title>
        <authorList>
            <person name="Schelkunov M."/>
            <person name="Shtratnikova V."/>
            <person name="Makarenko M."/>
            <person name="Klepikova A."/>
            <person name="Omelchenko D."/>
            <person name="Novikova G."/>
            <person name="Obukhova E."/>
            <person name="Bogdanov V."/>
            <person name="Penin A."/>
            <person name="Logacheva M."/>
        </authorList>
    </citation>
    <scope>NUCLEOTIDE SEQUENCE</scope>
    <source>
        <strain evidence="3">Hsosn_3</strain>
        <tissue evidence="3">Leaf</tissue>
    </source>
</reference>
<dbReference type="EMBL" id="JAUIZM010000006">
    <property type="protein sequence ID" value="KAK1379688.1"/>
    <property type="molecule type" value="Genomic_DNA"/>
</dbReference>
<dbReference type="Pfam" id="PF14111">
    <property type="entry name" value="DUF4283"/>
    <property type="match status" value="1"/>
</dbReference>
<evidence type="ECO:0000313" key="3">
    <source>
        <dbReference type="EMBL" id="KAK1379688.1"/>
    </source>
</evidence>
<dbReference type="InterPro" id="IPR040256">
    <property type="entry name" value="At4g02000-like"/>
</dbReference>
<dbReference type="Proteomes" id="UP001237642">
    <property type="component" value="Unassembled WGS sequence"/>
</dbReference>
<dbReference type="PANTHER" id="PTHR31286">
    <property type="entry name" value="GLYCINE-RICH CELL WALL STRUCTURAL PROTEIN 1.8-LIKE"/>
    <property type="match status" value="1"/>
</dbReference>
<sequence>MTGRGNYIQEMEESFAKFNIEEEDQGGINYEEETEELCEIDLRWCLVGRFLTDSSIDFQAIQHKMASLWKPGRGMYVKPLEANRFIFQFYHEIDIKRVIEGSPWTFGRFHLALVRLQQGDDPKTVPINKMDIWIQLHDMNPGFMSLRVVRDIGNYIGQFIESDNNNFTGAWREYLRVRVSISLDSPLKRRMKLKKTSDQWSWVNFKYEGAPTFCFICGIIGHSDKFCERLFETSEEIITRPFGPWMRAEPRRKNHTIGSKWLRSGSAIPAAKSGEKEEQIKGKTVTENHGSAILVGGKEGMVIDTDKGISQGEIIGNALGDNIVAISQQNIIQNKNILAEKLNDRVDEQELNIVDPKRRRTNAFVSHITEPQDEQVVDNSMEINDNPKNLLEAGAVPQPRLGL</sequence>